<accession>A0A1T4QME6</accession>
<evidence type="ECO:0000256" key="1">
    <source>
        <dbReference type="SAM" id="Coils"/>
    </source>
</evidence>
<sequence>MDATEEALNLFSIRIRQLIFQYDELKKEHVTLEARMMACRQENETLQAQLVQAQKDYDRLKTAKMLEVTDTDVESAQKRLQKLIRDVNKCITLLSEQ</sequence>
<name>A0A1T4QME6_9BACT</name>
<keyword evidence="1" id="KW-0175">Coiled coil</keyword>
<dbReference type="EMBL" id="FUXK01000023">
    <property type="protein sequence ID" value="SKA04856.1"/>
    <property type="molecule type" value="Genomic_DNA"/>
</dbReference>
<dbReference type="Proteomes" id="UP000190065">
    <property type="component" value="Unassembled WGS sequence"/>
</dbReference>
<feature type="coiled-coil region" evidence="1">
    <location>
        <begin position="15"/>
        <end position="86"/>
    </location>
</feature>
<dbReference type="AlphaFoldDB" id="A0A1T4QME6"/>
<proteinExistence type="predicted"/>
<protein>
    <submittedName>
        <fullName evidence="2">Uncharacterized protein</fullName>
    </submittedName>
</protein>
<evidence type="ECO:0000313" key="2">
    <source>
        <dbReference type="EMBL" id="SKA04856.1"/>
    </source>
</evidence>
<reference evidence="2 3" key="1">
    <citation type="submission" date="2017-02" db="EMBL/GenBank/DDBJ databases">
        <authorList>
            <person name="Peterson S.W."/>
        </authorList>
    </citation>
    <scope>NUCLEOTIDE SEQUENCE [LARGE SCALE GENOMIC DNA]</scope>
    <source>
        <strain evidence="2 3">ATCC 43324</strain>
    </source>
</reference>
<gene>
    <name evidence="2" type="ORF">SAMN02745202_01878</name>
</gene>
<evidence type="ECO:0000313" key="3">
    <source>
        <dbReference type="Proteomes" id="UP000190065"/>
    </source>
</evidence>
<dbReference type="STRING" id="28136.SAMN02745202_01878"/>
<dbReference type="RefSeq" id="WP_078805756.1">
    <property type="nucleotide sequence ID" value="NZ_FUXK01000023.1"/>
</dbReference>
<organism evidence="2 3">
    <name type="scientific">Segatella oulorum</name>
    <dbReference type="NCBI Taxonomy" id="28136"/>
    <lineage>
        <taxon>Bacteria</taxon>
        <taxon>Pseudomonadati</taxon>
        <taxon>Bacteroidota</taxon>
        <taxon>Bacteroidia</taxon>
        <taxon>Bacteroidales</taxon>
        <taxon>Prevotellaceae</taxon>
        <taxon>Segatella</taxon>
    </lineage>
</organism>